<feature type="region of interest" description="Disordered" evidence="1">
    <location>
        <begin position="382"/>
        <end position="405"/>
    </location>
</feature>
<evidence type="ECO:0000256" key="1">
    <source>
        <dbReference type="SAM" id="MobiDB-lite"/>
    </source>
</evidence>
<evidence type="ECO:0000313" key="2">
    <source>
        <dbReference type="EMBL" id="QHT34283.1"/>
    </source>
</evidence>
<accession>A0A6C0F0U9</accession>
<name>A0A6C0F0U9_9ZZZZ</name>
<reference evidence="2" key="1">
    <citation type="journal article" date="2020" name="Nature">
        <title>Giant virus diversity and host interactions through global metagenomics.</title>
        <authorList>
            <person name="Schulz F."/>
            <person name="Roux S."/>
            <person name="Paez-Espino D."/>
            <person name="Jungbluth S."/>
            <person name="Walsh D.A."/>
            <person name="Denef V.J."/>
            <person name="McMahon K.D."/>
            <person name="Konstantinidis K.T."/>
            <person name="Eloe-Fadrosh E.A."/>
            <person name="Kyrpides N.C."/>
            <person name="Woyke T."/>
        </authorList>
    </citation>
    <scope>NUCLEOTIDE SEQUENCE</scope>
    <source>
        <strain evidence="2">GVMAG-M-3300009163-63</strain>
    </source>
</reference>
<dbReference type="AlphaFoldDB" id="A0A6C0F0U9"/>
<proteinExistence type="predicted"/>
<protein>
    <submittedName>
        <fullName evidence="2">Uncharacterized protein</fullName>
    </submittedName>
</protein>
<feature type="compositionally biased region" description="Acidic residues" evidence="1">
    <location>
        <begin position="389"/>
        <end position="399"/>
    </location>
</feature>
<organism evidence="2">
    <name type="scientific">viral metagenome</name>
    <dbReference type="NCBI Taxonomy" id="1070528"/>
    <lineage>
        <taxon>unclassified sequences</taxon>
        <taxon>metagenomes</taxon>
        <taxon>organismal metagenomes</taxon>
    </lineage>
</organism>
<dbReference type="EMBL" id="MN738998">
    <property type="protein sequence ID" value="QHT34283.1"/>
    <property type="molecule type" value="Genomic_DNA"/>
</dbReference>
<sequence length="405" mass="45553">MEETILSYDDKNIDFSNIGLCIPSSIHGGSYFTKLQYCKNPLYMQSPICISKQGIVHSGKKTYIDLVFTSEKDGDFISFLENLEKRSIEIFYEKRHVWFTDDLEKTDIETAFASMVKSYKNGTSHTLRVNINSGNSSNSKFNNIGGVQSCFIFDEENNVLSFDSVKPETLLITIIDFEGIKFTSKSFQFEINARQMLIINEKPMFKACLIKQKKQEHNQVDNCVEQEQEQEQQCIQVATDADTNATATSADDAVVVVSVSTKENVIESSQPLPPPNHLETLEHVEIVESVQLEPHLEELSSLSSSVVKKNDNDGADNCNSGELIEVTLDLEKDDQKNLELVLKTPDDVYYKMYKDAKEKAKAAKNIAIEAYLAAEEIKQTYNLNNIDSSDSDDSDDSSNDNDNGQ</sequence>